<comment type="caution">
    <text evidence="1">The sequence shown here is derived from an EMBL/GenBank/DDBJ whole genome shotgun (WGS) entry which is preliminary data.</text>
</comment>
<dbReference type="AlphaFoldDB" id="A0A0F9GNI5"/>
<proteinExistence type="predicted"/>
<reference evidence="1" key="1">
    <citation type="journal article" date="2015" name="Nature">
        <title>Complex archaea that bridge the gap between prokaryotes and eukaryotes.</title>
        <authorList>
            <person name="Spang A."/>
            <person name="Saw J.H."/>
            <person name="Jorgensen S.L."/>
            <person name="Zaremba-Niedzwiedzka K."/>
            <person name="Martijn J."/>
            <person name="Lind A.E."/>
            <person name="van Eijk R."/>
            <person name="Schleper C."/>
            <person name="Guy L."/>
            <person name="Ettema T.J."/>
        </authorList>
    </citation>
    <scope>NUCLEOTIDE SEQUENCE</scope>
</reference>
<evidence type="ECO:0000313" key="1">
    <source>
        <dbReference type="EMBL" id="KKL70985.1"/>
    </source>
</evidence>
<accession>A0A0F9GNI5</accession>
<gene>
    <name evidence="1" type="ORF">LCGC14_2099420</name>
</gene>
<dbReference type="EMBL" id="LAZR01025729">
    <property type="protein sequence ID" value="KKL70985.1"/>
    <property type="molecule type" value="Genomic_DNA"/>
</dbReference>
<sequence>MKVYIPEEEGEIFARLQVKGEAMQSLYLKEVNVSEDKIVKILRGPRIGGDSMLLAKRILNLLK</sequence>
<name>A0A0F9GNI5_9ZZZZ</name>
<organism evidence="1">
    <name type="scientific">marine sediment metagenome</name>
    <dbReference type="NCBI Taxonomy" id="412755"/>
    <lineage>
        <taxon>unclassified sequences</taxon>
        <taxon>metagenomes</taxon>
        <taxon>ecological metagenomes</taxon>
    </lineage>
</organism>
<protein>
    <submittedName>
        <fullName evidence="1">Uncharacterized protein</fullName>
    </submittedName>
</protein>